<dbReference type="EMBL" id="CAEZTS010000041">
    <property type="protein sequence ID" value="CAB4575084.1"/>
    <property type="molecule type" value="Genomic_DNA"/>
</dbReference>
<dbReference type="InterPro" id="IPR020904">
    <property type="entry name" value="Sc_DH/Rdtase_CS"/>
</dbReference>
<organism evidence="2">
    <name type="scientific">freshwater metagenome</name>
    <dbReference type="NCBI Taxonomy" id="449393"/>
    <lineage>
        <taxon>unclassified sequences</taxon>
        <taxon>metagenomes</taxon>
        <taxon>ecological metagenomes</taxon>
    </lineage>
</organism>
<gene>
    <name evidence="2" type="ORF">UFOPK1722_00633</name>
</gene>
<dbReference type="SUPFAM" id="SSF51735">
    <property type="entry name" value="NAD(P)-binding Rossmann-fold domains"/>
    <property type="match status" value="1"/>
</dbReference>
<dbReference type="AlphaFoldDB" id="A0A6J6EIP0"/>
<name>A0A6J6EIP0_9ZZZZ</name>
<evidence type="ECO:0000256" key="1">
    <source>
        <dbReference type="ARBA" id="ARBA00006484"/>
    </source>
</evidence>
<dbReference type="PROSITE" id="PS00061">
    <property type="entry name" value="ADH_SHORT"/>
    <property type="match status" value="1"/>
</dbReference>
<sequence>MSTTKKSTTQKKVAKKPVLKPAPVYKRLKGKRVFITGAGSGIGRATALRFAAEGAHLAIADLRGAKETAAEITKTIAAKSGATVVAYDLDVTDATAVQKTVDKAAKALGGLDIVCNIAGIGHFANSHEETPEWFDRIVSVNLNGTFYVSRYALPHLLKTHETTGIDGVIVNTASTSGLMGAPWSAAYCASKGGVVNLTRALAYEYRGKGVRVNAIAPGGTNTNIVTSFMNLPPDADYKLMGKIMTPMDQAEPDEMANLFAFIASDEGRYMTGSIVVLDGGITC</sequence>
<dbReference type="PANTHER" id="PTHR42760">
    <property type="entry name" value="SHORT-CHAIN DEHYDROGENASES/REDUCTASES FAMILY MEMBER"/>
    <property type="match status" value="1"/>
</dbReference>
<dbReference type="PRINTS" id="PR00081">
    <property type="entry name" value="GDHRDH"/>
</dbReference>
<dbReference type="CDD" id="cd05233">
    <property type="entry name" value="SDR_c"/>
    <property type="match status" value="1"/>
</dbReference>
<dbReference type="Pfam" id="PF13561">
    <property type="entry name" value="adh_short_C2"/>
    <property type="match status" value="1"/>
</dbReference>
<dbReference type="GO" id="GO:0016616">
    <property type="term" value="F:oxidoreductase activity, acting on the CH-OH group of donors, NAD or NADP as acceptor"/>
    <property type="evidence" value="ECO:0007669"/>
    <property type="project" value="TreeGrafter"/>
</dbReference>
<dbReference type="Gene3D" id="3.40.50.720">
    <property type="entry name" value="NAD(P)-binding Rossmann-like Domain"/>
    <property type="match status" value="1"/>
</dbReference>
<evidence type="ECO:0000313" key="2">
    <source>
        <dbReference type="EMBL" id="CAB4575084.1"/>
    </source>
</evidence>
<dbReference type="InterPro" id="IPR036291">
    <property type="entry name" value="NAD(P)-bd_dom_sf"/>
</dbReference>
<dbReference type="PRINTS" id="PR00080">
    <property type="entry name" value="SDRFAMILY"/>
</dbReference>
<dbReference type="FunFam" id="3.40.50.720:FF:000084">
    <property type="entry name" value="Short-chain dehydrogenase reductase"/>
    <property type="match status" value="1"/>
</dbReference>
<dbReference type="InterPro" id="IPR002347">
    <property type="entry name" value="SDR_fam"/>
</dbReference>
<comment type="similarity">
    <text evidence="1">Belongs to the short-chain dehydrogenases/reductases (SDR) family.</text>
</comment>
<protein>
    <submittedName>
        <fullName evidence="2">Unannotated protein</fullName>
    </submittedName>
</protein>
<reference evidence="2" key="1">
    <citation type="submission" date="2020-05" db="EMBL/GenBank/DDBJ databases">
        <authorList>
            <person name="Chiriac C."/>
            <person name="Salcher M."/>
            <person name="Ghai R."/>
            <person name="Kavagutti S V."/>
        </authorList>
    </citation>
    <scope>NUCLEOTIDE SEQUENCE</scope>
</reference>
<accession>A0A6J6EIP0</accession>
<proteinExistence type="inferred from homology"/>